<proteinExistence type="predicted"/>
<accession>A0A1U7NU07</accession>
<dbReference type="EMBL" id="MSTI01000144">
    <property type="protein sequence ID" value="OLV16387.1"/>
    <property type="molecule type" value="Genomic_DNA"/>
</dbReference>
<dbReference type="AlphaFoldDB" id="A0A1U7NU07"/>
<evidence type="ECO:0000313" key="2">
    <source>
        <dbReference type="Proteomes" id="UP000186607"/>
    </source>
</evidence>
<dbReference type="RefSeq" id="WP_075835578.1">
    <property type="nucleotide sequence ID" value="NZ_MSTI01000144.1"/>
</dbReference>
<reference evidence="1 2" key="1">
    <citation type="submission" date="2017-01" db="EMBL/GenBank/DDBJ databases">
        <title>Genome Analysis of Deinococcus marmoris KOPRI26562.</title>
        <authorList>
            <person name="Kim J.H."/>
            <person name="Oh H.-M."/>
        </authorList>
    </citation>
    <scope>NUCLEOTIDE SEQUENCE [LARGE SCALE GENOMIC DNA]</scope>
    <source>
        <strain evidence="1 2">KOPRI26562</strain>
    </source>
</reference>
<comment type="caution">
    <text evidence="1">The sequence shown here is derived from an EMBL/GenBank/DDBJ whole genome shotgun (WGS) entry which is preliminary data.</text>
</comment>
<dbReference type="Proteomes" id="UP000186607">
    <property type="component" value="Unassembled WGS sequence"/>
</dbReference>
<evidence type="ECO:0000313" key="1">
    <source>
        <dbReference type="EMBL" id="OLV16387.1"/>
    </source>
</evidence>
<name>A0A1U7NU07_9DEIO</name>
<keyword evidence="2" id="KW-1185">Reference proteome</keyword>
<sequence>MSTLSPTWAEQFSAHPVSQALARQGVFLHHATRGDKRTVLTWQPDPLLSSVRFTLTLNLLDSPKAACAPVLNACVQVRVYGSYGQARRIRATLAALRLVLRPALPLDPVRVYVRPALPPGRDLRGKRAALWFGLEDE</sequence>
<dbReference type="STRING" id="249408.BOO71_0012070"/>
<organism evidence="1 2">
    <name type="scientific">Deinococcus marmoris</name>
    <dbReference type="NCBI Taxonomy" id="249408"/>
    <lineage>
        <taxon>Bacteria</taxon>
        <taxon>Thermotogati</taxon>
        <taxon>Deinococcota</taxon>
        <taxon>Deinococci</taxon>
        <taxon>Deinococcales</taxon>
        <taxon>Deinococcaceae</taxon>
        <taxon>Deinococcus</taxon>
    </lineage>
</organism>
<protein>
    <submittedName>
        <fullName evidence="1">Uncharacterized protein</fullName>
    </submittedName>
</protein>
<gene>
    <name evidence="1" type="ORF">BOO71_0012070</name>
</gene>